<evidence type="ECO:0000256" key="1">
    <source>
        <dbReference type="SAM" id="Phobius"/>
    </source>
</evidence>
<keyword evidence="1" id="KW-1133">Transmembrane helix</keyword>
<proteinExistence type="predicted"/>
<dbReference type="AlphaFoldDB" id="A0A2T6ZGW5"/>
<keyword evidence="1" id="KW-0472">Membrane</keyword>
<evidence type="ECO:0000313" key="2">
    <source>
        <dbReference type="EMBL" id="PUU74696.1"/>
    </source>
</evidence>
<protein>
    <submittedName>
        <fullName evidence="2">Uncharacterized protein</fullName>
    </submittedName>
</protein>
<organism evidence="2 3">
    <name type="scientific">Tuber borchii</name>
    <name type="common">White truffle</name>
    <dbReference type="NCBI Taxonomy" id="42251"/>
    <lineage>
        <taxon>Eukaryota</taxon>
        <taxon>Fungi</taxon>
        <taxon>Dikarya</taxon>
        <taxon>Ascomycota</taxon>
        <taxon>Pezizomycotina</taxon>
        <taxon>Pezizomycetes</taxon>
        <taxon>Pezizales</taxon>
        <taxon>Tuberaceae</taxon>
        <taxon>Tuber</taxon>
    </lineage>
</organism>
<sequence length="76" mass="8965">MYNTYVCMRCICGRGRGFGSRFPSFFVLFCFVFSFLQYSLLLRWQYVATYEAAAVFYLYAKGRLKGCVRQLYESTV</sequence>
<reference evidence="2 3" key="1">
    <citation type="submission" date="2017-04" db="EMBL/GenBank/DDBJ databases">
        <title>Draft genome sequence of Tuber borchii Vittad., a whitish edible truffle.</title>
        <authorList>
            <consortium name="DOE Joint Genome Institute"/>
            <person name="Murat C."/>
            <person name="Kuo A."/>
            <person name="Barry K.W."/>
            <person name="Clum A."/>
            <person name="Dockter R.B."/>
            <person name="Fauchery L."/>
            <person name="Iotti M."/>
            <person name="Kohler A."/>
            <person name="Labutti K."/>
            <person name="Lindquist E.A."/>
            <person name="Lipzen A."/>
            <person name="Ohm R.A."/>
            <person name="Wang M."/>
            <person name="Grigoriev I.V."/>
            <person name="Zambonelli A."/>
            <person name="Martin F.M."/>
        </authorList>
    </citation>
    <scope>NUCLEOTIDE SEQUENCE [LARGE SCALE GENOMIC DNA]</scope>
    <source>
        <strain evidence="2 3">Tbo3840</strain>
    </source>
</reference>
<accession>A0A2T6ZGW5</accession>
<name>A0A2T6ZGW5_TUBBO</name>
<gene>
    <name evidence="2" type="ORF">B9Z19DRAFT_1092158</name>
</gene>
<dbReference type="EMBL" id="NESQ01000279">
    <property type="protein sequence ID" value="PUU74696.1"/>
    <property type="molecule type" value="Genomic_DNA"/>
</dbReference>
<keyword evidence="3" id="KW-1185">Reference proteome</keyword>
<feature type="transmembrane region" description="Helical" evidence="1">
    <location>
        <begin position="44"/>
        <end position="60"/>
    </location>
</feature>
<feature type="transmembrane region" description="Helical" evidence="1">
    <location>
        <begin position="21"/>
        <end position="38"/>
    </location>
</feature>
<evidence type="ECO:0000313" key="3">
    <source>
        <dbReference type="Proteomes" id="UP000244722"/>
    </source>
</evidence>
<dbReference type="Proteomes" id="UP000244722">
    <property type="component" value="Unassembled WGS sequence"/>
</dbReference>
<keyword evidence="1" id="KW-0812">Transmembrane</keyword>
<comment type="caution">
    <text evidence="2">The sequence shown here is derived from an EMBL/GenBank/DDBJ whole genome shotgun (WGS) entry which is preliminary data.</text>
</comment>